<evidence type="ECO:0000313" key="1">
    <source>
        <dbReference type="EMBL" id="KAF1928348.1"/>
    </source>
</evidence>
<dbReference type="GeneID" id="54350300"/>
<protein>
    <submittedName>
        <fullName evidence="1">Uncharacterized protein</fullName>
    </submittedName>
</protein>
<proteinExistence type="predicted"/>
<dbReference type="EMBL" id="ML978969">
    <property type="protein sequence ID" value="KAF1928348.1"/>
    <property type="molecule type" value="Genomic_DNA"/>
</dbReference>
<organism evidence="1 2">
    <name type="scientific">Didymella exigua CBS 183.55</name>
    <dbReference type="NCBI Taxonomy" id="1150837"/>
    <lineage>
        <taxon>Eukaryota</taxon>
        <taxon>Fungi</taxon>
        <taxon>Dikarya</taxon>
        <taxon>Ascomycota</taxon>
        <taxon>Pezizomycotina</taxon>
        <taxon>Dothideomycetes</taxon>
        <taxon>Pleosporomycetidae</taxon>
        <taxon>Pleosporales</taxon>
        <taxon>Pleosporineae</taxon>
        <taxon>Didymellaceae</taxon>
        <taxon>Didymella</taxon>
    </lineage>
</organism>
<dbReference type="RefSeq" id="XP_033448600.1">
    <property type="nucleotide sequence ID" value="XM_033592632.1"/>
</dbReference>
<dbReference type="AlphaFoldDB" id="A0A6A5RMK3"/>
<name>A0A6A5RMK3_9PLEO</name>
<accession>A0A6A5RMK3</accession>
<reference evidence="1" key="1">
    <citation type="journal article" date="2020" name="Stud. Mycol.">
        <title>101 Dothideomycetes genomes: a test case for predicting lifestyles and emergence of pathogens.</title>
        <authorList>
            <person name="Haridas S."/>
            <person name="Albert R."/>
            <person name="Binder M."/>
            <person name="Bloem J."/>
            <person name="Labutti K."/>
            <person name="Salamov A."/>
            <person name="Andreopoulos B."/>
            <person name="Baker S."/>
            <person name="Barry K."/>
            <person name="Bills G."/>
            <person name="Bluhm B."/>
            <person name="Cannon C."/>
            <person name="Castanera R."/>
            <person name="Culley D."/>
            <person name="Daum C."/>
            <person name="Ezra D."/>
            <person name="Gonzalez J."/>
            <person name="Henrissat B."/>
            <person name="Kuo A."/>
            <person name="Liang C."/>
            <person name="Lipzen A."/>
            <person name="Lutzoni F."/>
            <person name="Magnuson J."/>
            <person name="Mondo S."/>
            <person name="Nolan M."/>
            <person name="Ohm R."/>
            <person name="Pangilinan J."/>
            <person name="Park H.-J."/>
            <person name="Ramirez L."/>
            <person name="Alfaro M."/>
            <person name="Sun H."/>
            <person name="Tritt A."/>
            <person name="Yoshinaga Y."/>
            <person name="Zwiers L.-H."/>
            <person name="Turgeon B."/>
            <person name="Goodwin S."/>
            <person name="Spatafora J."/>
            <person name="Crous P."/>
            <person name="Grigoriev I."/>
        </authorList>
    </citation>
    <scope>NUCLEOTIDE SEQUENCE</scope>
    <source>
        <strain evidence="1">CBS 183.55</strain>
    </source>
</reference>
<evidence type="ECO:0000313" key="2">
    <source>
        <dbReference type="Proteomes" id="UP000800082"/>
    </source>
</evidence>
<dbReference type="OrthoDB" id="4708870at2759"/>
<gene>
    <name evidence="1" type="ORF">M421DRAFT_420892</name>
</gene>
<sequence>MGGKVFDCLGLRVPRMSPEVYQRMIAEVYPKLQQFFEKVVVPRDAPGKMDHGDIDFLVGGTRPQDGYLWKLVQGALGAHHHKSQGSHSFALPHPDIEGAHVQVDIELSLGDGLPGSWEWFEWTKLMKGDADLMQIIGIAHRPLGLTCTDQGLHVRLEQIEPYDKKEARLFLTRDPDKALRFYGLDVDKYFQGFSSETDLFNWVAGGRFFSLEVFAQRVEKADDRTRSAKRPMYRHFVEEYMPNVVKNNESKIWTRQEVLLESLKTFNVQAQYDEKMAKHDREEAEKKLWEEVKATIPATDKRLKAAVRALRRWVRFKNSKPAKLEHPLLPEQYLTWSKYVDQSNKSDVLEWVERNWQDLKSRDKAYQNTANASSSGGVAE</sequence>
<dbReference type="Proteomes" id="UP000800082">
    <property type="component" value="Unassembled WGS sequence"/>
</dbReference>
<keyword evidence="2" id="KW-1185">Reference proteome</keyword>